<evidence type="ECO:0000313" key="2">
    <source>
        <dbReference type="EMBL" id="MBB5856343.1"/>
    </source>
</evidence>
<dbReference type="InterPro" id="IPR036291">
    <property type="entry name" value="NAD(P)-bd_dom_sf"/>
</dbReference>
<reference evidence="2 3" key="1">
    <citation type="submission" date="2020-08" db="EMBL/GenBank/DDBJ databases">
        <title>Sequencing the genomes of 1000 actinobacteria strains.</title>
        <authorList>
            <person name="Klenk H.-P."/>
        </authorList>
    </citation>
    <scope>NUCLEOTIDE SEQUENCE [LARGE SCALE GENOMIC DNA]</scope>
    <source>
        <strain evidence="2 3">DSM 45272</strain>
    </source>
</reference>
<keyword evidence="3" id="KW-1185">Reference proteome</keyword>
<protein>
    <submittedName>
        <fullName evidence="2">Uncharacterized protein YbjT (DUF2867 family)</fullName>
    </submittedName>
</protein>
<dbReference type="PANTHER" id="PTHR43162">
    <property type="match status" value="1"/>
</dbReference>
<proteinExistence type="predicted"/>
<dbReference type="InterPro" id="IPR016040">
    <property type="entry name" value="NAD(P)-bd_dom"/>
</dbReference>
<organism evidence="2 3">
    <name type="scientific">Amycolatopsis umgeniensis</name>
    <dbReference type="NCBI Taxonomy" id="336628"/>
    <lineage>
        <taxon>Bacteria</taxon>
        <taxon>Bacillati</taxon>
        <taxon>Actinomycetota</taxon>
        <taxon>Actinomycetes</taxon>
        <taxon>Pseudonocardiales</taxon>
        <taxon>Pseudonocardiaceae</taxon>
        <taxon>Amycolatopsis</taxon>
    </lineage>
</organism>
<gene>
    <name evidence="2" type="ORF">HDA45_006430</name>
</gene>
<feature type="domain" description="NAD(P)-binding" evidence="1">
    <location>
        <begin position="6"/>
        <end position="171"/>
    </location>
</feature>
<accession>A0A841BBW8</accession>
<dbReference type="AlphaFoldDB" id="A0A841BBW8"/>
<comment type="caution">
    <text evidence="2">The sequence shown here is derived from an EMBL/GenBank/DDBJ whole genome shotgun (WGS) entry which is preliminary data.</text>
</comment>
<dbReference type="RefSeq" id="WP_184901689.1">
    <property type="nucleotide sequence ID" value="NZ_JACHMX010000001.1"/>
</dbReference>
<sequence>MIVVTGATGNVGRRLVETLAAAGEDVTAVSRRISPADVPDGVRTVRADLAVPGDLKQVFDGADRVFLLTSGEFMAAGGDVADVVAAAGEARVVLLSSQGVGSGRHAPAFEEAVKTSSPEWTVLRPGGFASNAFQWAPAIRADRVVAAPFGDVALPVIDPADIADVAAVALRESGHHGRTYVLTGPEPVSPRQQAAALGDALGEPLRFAELTEDEARAAMSAFMPPVVVEATLAILGRPTEDEQRVSPDVERVLGRPGRTFAEWAARHAAAFK</sequence>
<dbReference type="PANTHER" id="PTHR43162:SF1">
    <property type="entry name" value="PRESTALK A DIFFERENTIATION PROTEIN A"/>
    <property type="match status" value="1"/>
</dbReference>
<evidence type="ECO:0000313" key="3">
    <source>
        <dbReference type="Proteomes" id="UP000580861"/>
    </source>
</evidence>
<name>A0A841BBW8_9PSEU</name>
<dbReference type="Gene3D" id="3.40.50.720">
    <property type="entry name" value="NAD(P)-binding Rossmann-like Domain"/>
    <property type="match status" value="1"/>
</dbReference>
<dbReference type="InterPro" id="IPR051604">
    <property type="entry name" value="Ergot_Alk_Oxidoreductase"/>
</dbReference>
<dbReference type="EMBL" id="JACHMX010000001">
    <property type="protein sequence ID" value="MBB5856343.1"/>
    <property type="molecule type" value="Genomic_DNA"/>
</dbReference>
<dbReference type="Pfam" id="PF13460">
    <property type="entry name" value="NAD_binding_10"/>
    <property type="match status" value="1"/>
</dbReference>
<dbReference type="Gene3D" id="3.90.25.10">
    <property type="entry name" value="UDP-galactose 4-epimerase, domain 1"/>
    <property type="match status" value="1"/>
</dbReference>
<dbReference type="SUPFAM" id="SSF51735">
    <property type="entry name" value="NAD(P)-binding Rossmann-fold domains"/>
    <property type="match status" value="1"/>
</dbReference>
<dbReference type="Proteomes" id="UP000580861">
    <property type="component" value="Unassembled WGS sequence"/>
</dbReference>
<evidence type="ECO:0000259" key="1">
    <source>
        <dbReference type="Pfam" id="PF13460"/>
    </source>
</evidence>